<dbReference type="EMBL" id="UNSH01000064">
    <property type="protein sequence ID" value="SZF04120.1"/>
    <property type="molecule type" value="Genomic_DNA"/>
</dbReference>
<dbReference type="VEuPathDB" id="FungiDB:BLGHR1_14916"/>
<evidence type="ECO:0000256" key="1">
    <source>
        <dbReference type="SAM" id="MobiDB-lite"/>
    </source>
</evidence>
<feature type="compositionally biased region" description="Basic and acidic residues" evidence="1">
    <location>
        <begin position="323"/>
        <end position="397"/>
    </location>
</feature>
<feature type="compositionally biased region" description="Basic and acidic residues" evidence="1">
    <location>
        <begin position="607"/>
        <end position="619"/>
    </location>
</feature>
<feature type="region of interest" description="Disordered" evidence="1">
    <location>
        <begin position="1"/>
        <end position="176"/>
    </location>
</feature>
<dbReference type="AlphaFoldDB" id="A0A383UXL7"/>
<feature type="compositionally biased region" description="Low complexity" evidence="1">
    <location>
        <begin position="399"/>
        <end position="412"/>
    </location>
</feature>
<evidence type="ECO:0000313" key="3">
    <source>
        <dbReference type="EMBL" id="SZF04120.1"/>
    </source>
</evidence>
<feature type="compositionally biased region" description="Basic residues" evidence="1">
    <location>
        <begin position="544"/>
        <end position="554"/>
    </location>
</feature>
<feature type="compositionally biased region" description="Basic and acidic residues" evidence="1">
    <location>
        <begin position="591"/>
        <end position="600"/>
    </location>
</feature>
<protein>
    <recommendedName>
        <fullName evidence="2">DUF8035 domain-containing protein</fullName>
    </recommendedName>
</protein>
<feature type="compositionally biased region" description="Basic and acidic residues" evidence="1">
    <location>
        <begin position="454"/>
        <end position="495"/>
    </location>
</feature>
<feature type="compositionally biased region" description="Basic and acidic residues" evidence="1">
    <location>
        <begin position="635"/>
        <end position="661"/>
    </location>
</feature>
<feature type="compositionally biased region" description="Basic and acidic residues" evidence="1">
    <location>
        <begin position="756"/>
        <end position="765"/>
    </location>
</feature>
<dbReference type="Pfam" id="PF26118">
    <property type="entry name" value="DUF8035"/>
    <property type="match status" value="1"/>
</dbReference>
<feature type="compositionally biased region" description="Basic and acidic residues" evidence="1">
    <location>
        <begin position="503"/>
        <end position="522"/>
    </location>
</feature>
<accession>A0A383UXL7</accession>
<dbReference type="PANTHER" id="PTHR42081">
    <property type="entry name" value="ZINC FINGER PROTEIN DHHC DOMAIN CONTAINING PROTEIN"/>
    <property type="match status" value="1"/>
</dbReference>
<evidence type="ECO:0000259" key="2">
    <source>
        <dbReference type="Pfam" id="PF26118"/>
    </source>
</evidence>
<proteinExistence type="predicted"/>
<feature type="region of interest" description="Disordered" evidence="1">
    <location>
        <begin position="230"/>
        <end position="277"/>
    </location>
</feature>
<evidence type="ECO:0000313" key="4">
    <source>
        <dbReference type="Proteomes" id="UP000275772"/>
    </source>
</evidence>
<feature type="domain" description="DUF8035" evidence="2">
    <location>
        <begin position="680"/>
        <end position="733"/>
    </location>
</feature>
<feature type="compositionally biased region" description="Basic and acidic residues" evidence="1">
    <location>
        <begin position="418"/>
        <end position="446"/>
    </location>
</feature>
<dbReference type="PANTHER" id="PTHR42081:SF2">
    <property type="entry name" value="NIPPED-B-LIKE PROTEIN B"/>
    <property type="match status" value="1"/>
</dbReference>
<dbReference type="InterPro" id="IPR058348">
    <property type="entry name" value="DUF8035"/>
</dbReference>
<feature type="compositionally biased region" description="Basic and acidic residues" evidence="1">
    <location>
        <begin position="149"/>
        <end position="171"/>
    </location>
</feature>
<feature type="region of interest" description="Disordered" evidence="1">
    <location>
        <begin position="312"/>
        <end position="680"/>
    </location>
</feature>
<feature type="compositionally biased region" description="Low complexity" evidence="1">
    <location>
        <begin position="51"/>
        <end position="71"/>
    </location>
</feature>
<name>A0A383UXL7_BLUHO</name>
<feature type="compositionally biased region" description="Polar residues" evidence="1">
    <location>
        <begin position="100"/>
        <end position="122"/>
    </location>
</feature>
<feature type="region of interest" description="Disordered" evidence="1">
    <location>
        <begin position="735"/>
        <end position="840"/>
    </location>
</feature>
<organism evidence="3 4">
    <name type="scientific">Blumeria hordei</name>
    <name type="common">Barley powdery mildew</name>
    <name type="synonym">Blumeria graminis f. sp. hordei</name>
    <dbReference type="NCBI Taxonomy" id="2867405"/>
    <lineage>
        <taxon>Eukaryota</taxon>
        <taxon>Fungi</taxon>
        <taxon>Dikarya</taxon>
        <taxon>Ascomycota</taxon>
        <taxon>Pezizomycotina</taxon>
        <taxon>Leotiomycetes</taxon>
        <taxon>Erysiphales</taxon>
        <taxon>Erysiphaceae</taxon>
        <taxon>Blumeria</taxon>
    </lineage>
</organism>
<feature type="compositionally biased region" description="Basic and acidic residues" evidence="1">
    <location>
        <begin position="86"/>
        <end position="99"/>
    </location>
</feature>
<sequence length="869" mass="99239">MTDRYSRRSARSRSPPVFNPARVSLPINISGQPASDTHVHAVPTPRREAVNNSNRSSSATANSNTSTITTTYKIKTEPSRSSSARESGRVRRSTVDSHSRPITVTVTPSHRPSAHPTNTTRSDSIHWSGDEDYTGISTSSRYGYHHSRERQTSHVEPAEVRGSESDRDGIRPRIVPPRETLYANSRLQPVYNTSAVRHPDTVADDYGEDGYGYTNPRDLVQYDLDHTYQRHEVDRTSSEKGRKQRPNSISAYGELMPQKPHESRERGPPPSTRGFGKIRLETIEKFQSRGIPTTVRPPMESSNRPVNLLQSDVSSQHRTPPFYERETRAGLRDDSYEPREIHPRERTYHDRYDETIEKKTSGGRTERPEPSERSERAERIDRAESEHKEHREYRGRDVIATGLGIAGAALGINAVRNASRDETRHREEDRRRKDSKDTSRRQKDWSNTESADTSSRDSKEHRTRHDDTSPRNVKSTRETNSRERDDKEARVRAVDYVDQNGRQQKERKNTTEERDVEVERRDSRRHRAKPSPPGGSGSDDTTSRGRRERLKKENHKVSSVGFNPKDTTDIKAVKQALCSKAAESKAASTRSSKDPRDTTEIRITIVNEREREERERECESTTLAENKPPRVVSPPREKVEEKPVKGILRPPREKFPEDPAPIREGVAPLKDTKKEGIPADARWTKISRRLVNPEALEAGKERFEARDDFVIVLRVLSKEEVQKYADLTQKIRASHEEEDLQISQQHVARKLRRENHKSERTNSREPRRHHQARDAHSDSDNSMANEDDTGDWTKDRPQLYEGSSRKKYNLPIPVVSDGKSDLSKNSSRLGLEPDGLQDARMLGPPYPTYTRGPLLTIPAPVPMPHTYYG</sequence>
<dbReference type="Proteomes" id="UP000275772">
    <property type="component" value="Unassembled WGS sequence"/>
</dbReference>
<gene>
    <name evidence="3" type="ORF">BLGHR1_14916</name>
</gene>
<feature type="compositionally biased region" description="Basic and acidic residues" evidence="1">
    <location>
        <begin position="230"/>
        <end position="241"/>
    </location>
</feature>
<reference evidence="3 4" key="1">
    <citation type="submission" date="2017-11" db="EMBL/GenBank/DDBJ databases">
        <authorList>
            <person name="Kracher B."/>
        </authorList>
    </citation>
    <scope>NUCLEOTIDE SEQUENCE [LARGE SCALE GENOMIC DNA]</scope>
    <source>
        <strain evidence="3 4">RACE1</strain>
    </source>
</reference>